<dbReference type="Gene3D" id="3.90.220.20">
    <property type="entry name" value="DNA methylase specificity domains"/>
    <property type="match status" value="1"/>
</dbReference>
<dbReference type="EMBL" id="JAQSGK010000001">
    <property type="protein sequence ID" value="MEE6714229.1"/>
    <property type="molecule type" value="Genomic_DNA"/>
</dbReference>
<accession>A0ABU7SV36</accession>
<sequence>MQNRRPKTADYWEQRKLGDLYLETRAKGNDSLPILSVSIHTGVSDGELDKTTLGKDIRRSEDKSLYKRVEPGDLVFNMMRAWQGAIGIVKNQGMVSPAYITARSNKNIVPMFIDFAVKQPEVIYQIDSHSYGVTSFRKRLYWEPFQGITLSIPHAEEQRKISRLFECLSNTIALHQRSWLKPTVKKNRDTL</sequence>
<dbReference type="InterPro" id="IPR051212">
    <property type="entry name" value="Type-I_RE_S_subunit"/>
</dbReference>
<dbReference type="SUPFAM" id="SSF116734">
    <property type="entry name" value="DNA methylase specificity domain"/>
    <property type="match status" value="1"/>
</dbReference>
<protein>
    <recommendedName>
        <fullName evidence="5">Restriction endonuclease subunit S</fullName>
    </recommendedName>
</protein>
<keyword evidence="4" id="KW-1185">Reference proteome</keyword>
<dbReference type="PANTHER" id="PTHR43140">
    <property type="entry name" value="TYPE-1 RESTRICTION ENZYME ECOKI SPECIFICITY PROTEIN"/>
    <property type="match status" value="1"/>
</dbReference>
<keyword evidence="1" id="KW-0680">Restriction system</keyword>
<evidence type="ECO:0000256" key="1">
    <source>
        <dbReference type="ARBA" id="ARBA00022747"/>
    </source>
</evidence>
<evidence type="ECO:0000313" key="3">
    <source>
        <dbReference type="EMBL" id="MEE6714229.1"/>
    </source>
</evidence>
<evidence type="ECO:0008006" key="5">
    <source>
        <dbReference type="Google" id="ProtNLM"/>
    </source>
</evidence>
<feature type="non-terminal residue" evidence="3">
    <location>
        <position position="191"/>
    </location>
</feature>
<dbReference type="InterPro" id="IPR044946">
    <property type="entry name" value="Restrct_endonuc_typeI_TRD_sf"/>
</dbReference>
<gene>
    <name evidence="3" type="ORF">PS435_00005</name>
</gene>
<name>A0ABU7SV36_9LACO</name>
<reference evidence="3 4" key="1">
    <citation type="submission" date="2023-02" db="EMBL/GenBank/DDBJ databases">
        <title>The predominant lactic acid bacteria and yeasts involved in the spontaneous fermentation of millet during the production of the traditional porridge Hausa koko in Ghana.</title>
        <authorList>
            <person name="Atter A."/>
            <person name="Diaz M."/>
        </authorList>
    </citation>
    <scope>NUCLEOTIDE SEQUENCE [LARGE SCALE GENOMIC DNA]</scope>
    <source>
        <strain evidence="3 4">FI11640</strain>
    </source>
</reference>
<comment type="caution">
    <text evidence="3">The sequence shown here is derived from an EMBL/GenBank/DDBJ whole genome shotgun (WGS) entry which is preliminary data.</text>
</comment>
<proteinExistence type="predicted"/>
<evidence type="ECO:0000256" key="2">
    <source>
        <dbReference type="ARBA" id="ARBA00023125"/>
    </source>
</evidence>
<dbReference type="PANTHER" id="PTHR43140:SF1">
    <property type="entry name" value="TYPE I RESTRICTION ENZYME ECOKI SPECIFICITY SUBUNIT"/>
    <property type="match status" value="1"/>
</dbReference>
<keyword evidence="2" id="KW-0238">DNA-binding</keyword>
<dbReference type="Proteomes" id="UP001330016">
    <property type="component" value="Unassembled WGS sequence"/>
</dbReference>
<organism evidence="3 4">
    <name type="scientific">Schleiferilactobacillus harbinensis</name>
    <dbReference type="NCBI Taxonomy" id="304207"/>
    <lineage>
        <taxon>Bacteria</taxon>
        <taxon>Bacillati</taxon>
        <taxon>Bacillota</taxon>
        <taxon>Bacilli</taxon>
        <taxon>Lactobacillales</taxon>
        <taxon>Lactobacillaceae</taxon>
        <taxon>Schleiferilactobacillus</taxon>
    </lineage>
</organism>
<evidence type="ECO:0000313" key="4">
    <source>
        <dbReference type="Proteomes" id="UP001330016"/>
    </source>
</evidence>